<protein>
    <submittedName>
        <fullName evidence="1">Uncharacterized protein</fullName>
    </submittedName>
</protein>
<reference evidence="1" key="1">
    <citation type="submission" date="2020-03" db="EMBL/GenBank/DDBJ databases">
        <title>Castanea mollissima Vanexum genome sequencing.</title>
        <authorList>
            <person name="Staton M."/>
        </authorList>
    </citation>
    <scope>NUCLEOTIDE SEQUENCE</scope>
    <source>
        <tissue evidence="1">Leaf</tissue>
    </source>
</reference>
<name>A0A8J4QZX3_9ROSI</name>
<organism evidence="1 2">
    <name type="scientific">Castanea mollissima</name>
    <name type="common">Chinese chestnut</name>
    <dbReference type="NCBI Taxonomy" id="60419"/>
    <lineage>
        <taxon>Eukaryota</taxon>
        <taxon>Viridiplantae</taxon>
        <taxon>Streptophyta</taxon>
        <taxon>Embryophyta</taxon>
        <taxon>Tracheophyta</taxon>
        <taxon>Spermatophyta</taxon>
        <taxon>Magnoliopsida</taxon>
        <taxon>eudicotyledons</taxon>
        <taxon>Gunneridae</taxon>
        <taxon>Pentapetalae</taxon>
        <taxon>rosids</taxon>
        <taxon>fabids</taxon>
        <taxon>Fagales</taxon>
        <taxon>Fagaceae</taxon>
        <taxon>Castanea</taxon>
    </lineage>
</organism>
<keyword evidence="2" id="KW-1185">Reference proteome</keyword>
<proteinExistence type="predicted"/>
<sequence>MKFIKIVQILGQIDYKRSLRTLRIEILSFDLSVNVPKKEGQLEIQIKESIFSFYVCYQVHTISALPLSTNKISVSFALTKRPICLDAPIHAHVGRTVLKRDFDDSPNRLEEGKIQDILQQCGRMAYSCFNWAITVTMNMPLEKLHLFTSMVAS</sequence>
<evidence type="ECO:0000313" key="1">
    <source>
        <dbReference type="EMBL" id="KAF3961218.1"/>
    </source>
</evidence>
<dbReference type="EMBL" id="JRKL02001941">
    <property type="protein sequence ID" value="KAF3961218.1"/>
    <property type="molecule type" value="Genomic_DNA"/>
</dbReference>
<accession>A0A8J4QZX3</accession>
<dbReference type="AlphaFoldDB" id="A0A8J4QZX3"/>
<comment type="caution">
    <text evidence="1">The sequence shown here is derived from an EMBL/GenBank/DDBJ whole genome shotgun (WGS) entry which is preliminary data.</text>
</comment>
<dbReference type="Proteomes" id="UP000737018">
    <property type="component" value="Unassembled WGS sequence"/>
</dbReference>
<gene>
    <name evidence="1" type="ORF">CMV_014133</name>
</gene>
<evidence type="ECO:0000313" key="2">
    <source>
        <dbReference type="Proteomes" id="UP000737018"/>
    </source>
</evidence>